<dbReference type="SUPFAM" id="SSF64182">
    <property type="entry name" value="DHH phosphoesterases"/>
    <property type="match status" value="1"/>
</dbReference>
<name>A0A5E5A8H7_9BURK</name>
<accession>A0A5E5A8H7</accession>
<dbReference type="AlphaFoldDB" id="A0A5E5A8H7"/>
<reference evidence="1 2" key="1">
    <citation type="submission" date="2019-08" db="EMBL/GenBank/DDBJ databases">
        <authorList>
            <person name="Peeters C."/>
        </authorList>
    </citation>
    <scope>NUCLEOTIDE SEQUENCE [LARGE SCALE GENOMIC DNA]</scope>
    <source>
        <strain evidence="1 2">LMG 31118</strain>
    </source>
</reference>
<dbReference type="GO" id="GO:0016740">
    <property type="term" value="F:transferase activity"/>
    <property type="evidence" value="ECO:0007669"/>
    <property type="project" value="UniProtKB-KW"/>
</dbReference>
<keyword evidence="2" id="KW-1185">Reference proteome</keyword>
<dbReference type="Proteomes" id="UP000414136">
    <property type="component" value="Unassembled WGS sequence"/>
</dbReference>
<sequence length="321" mass="34373">MTSYFAFNGDADGLCALQQLRLSKPGDATLITGVKRDIHLLERVPATVGDCVYALDISMAANRDALVALLGAGAQVHYFDHHLAGDIPDHPSLHSHINLAPNVCTSILVSEHLRDRYRLWAITAAFGDGLPQIGASMAAEAGLSEATTRTLASLGVSLNYNAYGETVHDLHFHPAELAEAMAPFEDPCDFAAHSDACARLFAGYEDDMGRARSLSPLRACDGATILLLPAEPWARRAIGVLANELVQANPGNAFALLSPNSTGDFTVSVRVPETRETGAGDFCQRFETGGGRRLAGGINRLAENDIDKFAEQFETHYRVGA</sequence>
<organism evidence="1 2">
    <name type="scientific">Pandoraea captiosa</name>
    <dbReference type="NCBI Taxonomy" id="2508302"/>
    <lineage>
        <taxon>Bacteria</taxon>
        <taxon>Pseudomonadati</taxon>
        <taxon>Pseudomonadota</taxon>
        <taxon>Betaproteobacteria</taxon>
        <taxon>Burkholderiales</taxon>
        <taxon>Burkholderiaceae</taxon>
        <taxon>Pandoraea</taxon>
    </lineage>
</organism>
<dbReference type="InterPro" id="IPR038763">
    <property type="entry name" value="DHH_sf"/>
</dbReference>
<keyword evidence="1" id="KW-0808">Transferase</keyword>
<evidence type="ECO:0000313" key="2">
    <source>
        <dbReference type="Proteomes" id="UP000414136"/>
    </source>
</evidence>
<dbReference type="EMBL" id="CABPSQ010000006">
    <property type="protein sequence ID" value="VVE70001.1"/>
    <property type="molecule type" value="Genomic_DNA"/>
</dbReference>
<protein>
    <submittedName>
        <fullName evidence="1">Acetyltransferase</fullName>
    </submittedName>
</protein>
<proteinExistence type="predicted"/>
<dbReference type="RefSeq" id="WP_150626283.1">
    <property type="nucleotide sequence ID" value="NZ_CABPSQ010000006.1"/>
</dbReference>
<dbReference type="OrthoDB" id="5429547at2"/>
<gene>
    <name evidence="1" type="ORF">PCA31118_03391</name>
</gene>
<evidence type="ECO:0000313" key="1">
    <source>
        <dbReference type="EMBL" id="VVE70001.1"/>
    </source>
</evidence>